<evidence type="ECO:0000313" key="2">
    <source>
        <dbReference type="EMBL" id="TNJ36916.1"/>
    </source>
</evidence>
<dbReference type="PANTHER" id="PTHR30336">
    <property type="entry name" value="INNER MEMBRANE PROTEIN, PROBABLE PERMEASE"/>
    <property type="match status" value="1"/>
</dbReference>
<evidence type="ECO:0000259" key="1">
    <source>
        <dbReference type="Pfam" id="PF02698"/>
    </source>
</evidence>
<proteinExistence type="predicted"/>
<organism evidence="2 3">
    <name type="scientific">Prosthecochloris vibrioformis</name>
    <name type="common">Chlorobium vibrioforme</name>
    <dbReference type="NCBI Taxonomy" id="1098"/>
    <lineage>
        <taxon>Bacteria</taxon>
        <taxon>Pseudomonadati</taxon>
        <taxon>Chlorobiota</taxon>
        <taxon>Chlorobiia</taxon>
        <taxon>Chlorobiales</taxon>
        <taxon>Chlorobiaceae</taxon>
        <taxon>Prosthecochloris</taxon>
    </lineage>
</organism>
<dbReference type="PANTHER" id="PTHR30336:SF20">
    <property type="entry name" value="DUF218 DOMAIN-CONTAINING PROTEIN"/>
    <property type="match status" value="1"/>
</dbReference>
<gene>
    <name evidence="2" type="ORF">FGF68_04910</name>
</gene>
<accession>A0A5C4S073</accession>
<dbReference type="Proteomes" id="UP000309544">
    <property type="component" value="Unassembled WGS sequence"/>
</dbReference>
<dbReference type="RefSeq" id="WP_139626424.1">
    <property type="nucleotide sequence ID" value="NZ_VDCI01000003.1"/>
</dbReference>
<comment type="caution">
    <text evidence="2">The sequence shown here is derived from an EMBL/GenBank/DDBJ whole genome shotgun (WGS) entry which is preliminary data.</text>
</comment>
<keyword evidence="3" id="KW-1185">Reference proteome</keyword>
<dbReference type="InterPro" id="IPR051599">
    <property type="entry name" value="Cell_Envelope_Assoc"/>
</dbReference>
<dbReference type="Gene3D" id="3.40.50.620">
    <property type="entry name" value="HUPs"/>
    <property type="match status" value="1"/>
</dbReference>
<dbReference type="InterPro" id="IPR003848">
    <property type="entry name" value="DUF218"/>
</dbReference>
<reference evidence="2 3" key="1">
    <citation type="submission" date="2019-05" db="EMBL/GenBank/DDBJ databases">
        <title>Draft Whole-Genome sequence of the green sulfur bacterium Prosthecochloris vibrioformis DSM 260.</title>
        <authorList>
            <person name="Meyer T.E."/>
            <person name="Kyndt J.A."/>
        </authorList>
    </citation>
    <scope>NUCLEOTIDE SEQUENCE [LARGE SCALE GENOMIC DNA]</scope>
    <source>
        <strain evidence="2 3">DSM 260</strain>
    </source>
</reference>
<dbReference type="CDD" id="cd06259">
    <property type="entry name" value="YdcF-like"/>
    <property type="match status" value="1"/>
</dbReference>
<dbReference type="GO" id="GO:0005886">
    <property type="term" value="C:plasma membrane"/>
    <property type="evidence" value="ECO:0007669"/>
    <property type="project" value="TreeGrafter"/>
</dbReference>
<feature type="domain" description="DUF218" evidence="1">
    <location>
        <begin position="38"/>
        <end position="181"/>
    </location>
</feature>
<dbReference type="InterPro" id="IPR014729">
    <property type="entry name" value="Rossmann-like_a/b/a_fold"/>
</dbReference>
<evidence type="ECO:0000313" key="3">
    <source>
        <dbReference type="Proteomes" id="UP000309544"/>
    </source>
</evidence>
<protein>
    <submittedName>
        <fullName evidence="2">YdcF family protein</fullName>
    </submittedName>
</protein>
<name>A0A5C4S073_PROVB</name>
<dbReference type="AlphaFoldDB" id="A0A5C4S073"/>
<sequence>MKRAILILCTASMALLIGMFLSLGVLVSGYHHPPRNADVIVILGGDQGRRLETGIQLYKKGYASNIILTGIDRRYYNPDTPNWRERRLKEHSIPDRNVIVDLQSRTTWDEARNTLITMQANGWKKALVISDPPHMLRLHHTWNRIFADSDHEFILVATRPEWWEPLTWWQNNLSRKYVLNEIRKNIYYALIYY</sequence>
<dbReference type="Pfam" id="PF02698">
    <property type="entry name" value="DUF218"/>
    <property type="match status" value="1"/>
</dbReference>
<dbReference type="EMBL" id="VDCI01000003">
    <property type="protein sequence ID" value="TNJ36916.1"/>
    <property type="molecule type" value="Genomic_DNA"/>
</dbReference>